<keyword evidence="4" id="KW-0548">Nucleotidyltransferase</keyword>
<keyword evidence="5" id="KW-0239">DNA-directed DNA polymerase</keyword>
<evidence type="ECO:0000256" key="2">
    <source>
        <dbReference type="ARBA" id="ARBA00012417"/>
    </source>
</evidence>
<dbReference type="InterPro" id="IPR006134">
    <property type="entry name" value="DNA-dir_DNA_pol_B_multi_dom"/>
</dbReference>
<comment type="catalytic activity">
    <reaction evidence="7">
        <text>DNA(n) + a 2'-deoxyribonucleoside 5'-triphosphate = DNA(n+1) + diphosphate</text>
        <dbReference type="Rhea" id="RHEA:22508"/>
        <dbReference type="Rhea" id="RHEA-COMP:17339"/>
        <dbReference type="Rhea" id="RHEA-COMP:17340"/>
        <dbReference type="ChEBI" id="CHEBI:33019"/>
        <dbReference type="ChEBI" id="CHEBI:61560"/>
        <dbReference type="ChEBI" id="CHEBI:173112"/>
        <dbReference type="EC" id="2.7.7.7"/>
    </reaction>
</comment>
<dbReference type="GO" id="GO:0006261">
    <property type="term" value="P:DNA-templated DNA replication"/>
    <property type="evidence" value="ECO:0007669"/>
    <property type="project" value="TreeGrafter"/>
</dbReference>
<dbReference type="Pfam" id="PF00136">
    <property type="entry name" value="DNA_pol_B"/>
    <property type="match status" value="1"/>
</dbReference>
<dbReference type="SUPFAM" id="SSF56672">
    <property type="entry name" value="DNA/RNA polymerases"/>
    <property type="match status" value="1"/>
</dbReference>
<dbReference type="GO" id="GO:0003887">
    <property type="term" value="F:DNA-directed DNA polymerase activity"/>
    <property type="evidence" value="ECO:0007669"/>
    <property type="project" value="UniProtKB-KW"/>
</dbReference>
<dbReference type="PANTHER" id="PTHR10322">
    <property type="entry name" value="DNA POLYMERASE CATALYTIC SUBUNIT"/>
    <property type="match status" value="1"/>
</dbReference>
<name>A0A3S3NDI8_9ACAR</name>
<feature type="domain" description="DNA-directed DNA polymerase family B multifunctional" evidence="8">
    <location>
        <begin position="96"/>
        <end position="283"/>
    </location>
</feature>
<dbReference type="Gene3D" id="3.90.1600.10">
    <property type="entry name" value="Palm domain of DNA polymerase"/>
    <property type="match status" value="1"/>
</dbReference>
<reference evidence="9 10" key="1">
    <citation type="journal article" date="2018" name="Gigascience">
        <title>Genomes of trombidid mites reveal novel predicted allergens and laterally-transferred genes associated with secondary metabolism.</title>
        <authorList>
            <person name="Dong X."/>
            <person name="Chaisiri K."/>
            <person name="Xia D."/>
            <person name="Armstrong S.D."/>
            <person name="Fang Y."/>
            <person name="Donnelly M.J."/>
            <person name="Kadowaki T."/>
            <person name="McGarry J.W."/>
            <person name="Darby A.C."/>
            <person name="Makepeace B.L."/>
        </authorList>
    </citation>
    <scope>NUCLEOTIDE SEQUENCE [LARGE SCALE GENOMIC DNA]</scope>
    <source>
        <strain evidence="9">UoL-WK</strain>
    </source>
</reference>
<dbReference type="GO" id="GO:0000166">
    <property type="term" value="F:nucleotide binding"/>
    <property type="evidence" value="ECO:0007669"/>
    <property type="project" value="InterPro"/>
</dbReference>
<dbReference type="EC" id="2.7.7.7" evidence="2"/>
<dbReference type="Proteomes" id="UP000285301">
    <property type="component" value="Unassembled WGS sequence"/>
</dbReference>
<proteinExistence type="inferred from homology"/>
<dbReference type="GO" id="GO:0003677">
    <property type="term" value="F:DNA binding"/>
    <property type="evidence" value="ECO:0007669"/>
    <property type="project" value="UniProtKB-KW"/>
</dbReference>
<protein>
    <recommendedName>
        <fullName evidence="2">DNA-directed DNA polymerase</fullName>
        <ecNumber evidence="2">2.7.7.7</ecNumber>
    </recommendedName>
</protein>
<evidence type="ECO:0000256" key="6">
    <source>
        <dbReference type="ARBA" id="ARBA00023125"/>
    </source>
</evidence>
<dbReference type="Gene3D" id="1.10.287.690">
    <property type="entry name" value="Helix hairpin bin"/>
    <property type="match status" value="1"/>
</dbReference>
<comment type="caution">
    <text evidence="9">The sequence shown here is derived from an EMBL/GenBank/DDBJ whole genome shotgun (WGS) entry which is preliminary data.</text>
</comment>
<dbReference type="EMBL" id="NCKU01011161">
    <property type="protein sequence ID" value="RWS00540.1"/>
    <property type="molecule type" value="Genomic_DNA"/>
</dbReference>
<dbReference type="InterPro" id="IPR050240">
    <property type="entry name" value="DNA_pol_type-B"/>
</dbReference>
<comment type="similarity">
    <text evidence="1">Belongs to the DNA polymerase type-B family.</text>
</comment>
<evidence type="ECO:0000256" key="4">
    <source>
        <dbReference type="ARBA" id="ARBA00022695"/>
    </source>
</evidence>
<evidence type="ECO:0000256" key="5">
    <source>
        <dbReference type="ARBA" id="ARBA00022932"/>
    </source>
</evidence>
<evidence type="ECO:0000259" key="8">
    <source>
        <dbReference type="Pfam" id="PF00136"/>
    </source>
</evidence>
<dbReference type="InterPro" id="IPR023211">
    <property type="entry name" value="DNA_pol_palm_dom_sf"/>
</dbReference>
<accession>A0A3S3NDI8</accession>
<evidence type="ECO:0000256" key="7">
    <source>
        <dbReference type="ARBA" id="ARBA00049244"/>
    </source>
</evidence>
<dbReference type="PRINTS" id="PR00106">
    <property type="entry name" value="DNAPOLB"/>
</dbReference>
<evidence type="ECO:0000256" key="1">
    <source>
        <dbReference type="ARBA" id="ARBA00005755"/>
    </source>
</evidence>
<keyword evidence="3" id="KW-0808">Transferase</keyword>
<dbReference type="InterPro" id="IPR043502">
    <property type="entry name" value="DNA/RNA_pol_sf"/>
</dbReference>
<dbReference type="AlphaFoldDB" id="A0A3S3NDI8"/>
<evidence type="ECO:0000313" key="9">
    <source>
        <dbReference type="EMBL" id="RWS00540.1"/>
    </source>
</evidence>
<sequence>MRAKEQQIIDIKDYIINCITKNKDVVKKRQYTLNYKDVNIFCNLNILQNCIDEARLICGSIEDVIWNFRYHKTSAFYTFSGSFLSKTIVPILNKREKYSFLNISGVKDCSSKNVKVGYVLNVKEGGVFDNVSIYDFVSQYPSYLTFERSEFLAKKEAFEQYFHVLPSYYSGYVLLLLKESANREKPALVKIEEYPYNERASVKSKLAEIVNESSAIFRHLNWKQRALKDYANFMYGMHEFVGRVIPKCKTISNLITEFARRYLRTLEDSCNLSNIDVIYGDTDYYGIEL</sequence>
<gene>
    <name evidence="9" type="ORF">B4U79_18659</name>
</gene>
<organism evidence="9 10">
    <name type="scientific">Dinothrombium tinctorium</name>
    <dbReference type="NCBI Taxonomy" id="1965070"/>
    <lineage>
        <taxon>Eukaryota</taxon>
        <taxon>Metazoa</taxon>
        <taxon>Ecdysozoa</taxon>
        <taxon>Arthropoda</taxon>
        <taxon>Chelicerata</taxon>
        <taxon>Arachnida</taxon>
        <taxon>Acari</taxon>
        <taxon>Acariformes</taxon>
        <taxon>Trombidiformes</taxon>
        <taxon>Prostigmata</taxon>
        <taxon>Anystina</taxon>
        <taxon>Parasitengona</taxon>
        <taxon>Trombidioidea</taxon>
        <taxon>Trombidiidae</taxon>
        <taxon>Dinothrombium</taxon>
    </lineage>
</organism>
<dbReference type="OrthoDB" id="2156839at2759"/>
<evidence type="ECO:0000256" key="3">
    <source>
        <dbReference type="ARBA" id="ARBA00022679"/>
    </source>
</evidence>
<keyword evidence="6" id="KW-0238">DNA-binding</keyword>
<dbReference type="InterPro" id="IPR006172">
    <property type="entry name" value="DNA-dir_DNA_pol_B"/>
</dbReference>
<dbReference type="PANTHER" id="PTHR10322:SF23">
    <property type="entry name" value="DNA POLYMERASE DELTA CATALYTIC SUBUNIT"/>
    <property type="match status" value="1"/>
</dbReference>
<evidence type="ECO:0000313" key="10">
    <source>
        <dbReference type="Proteomes" id="UP000285301"/>
    </source>
</evidence>
<keyword evidence="10" id="KW-1185">Reference proteome</keyword>